<proteinExistence type="predicted"/>
<sequence length="391" mass="44481">GFVDGEGCFSISFSLRSKMKHGFEVRPSFSLAQRKDKNRLNNTVLVEIQNFFQVGIIPYFEVNMLRTSKKMDFEKFKKICLIIKSNHHLAMSGAKEIIDLAFEMNVSGKRKYKKEFLLKLLDKVGDCEAWTPVRAESKGERPLLLAENSNLLVYSQKNSVWYRNPTVSVKAKGCLTVRLTSRTDAKAGLSDPAVLSDHIDGSVWHLDVDSSHPGGEEATKGWAVRPLKRSALSTQGPEWTDHWCTNKEITQLKTIEEVDVVIPVPIPNTEVKHLCDENTLYGEDSSLPVLFGKQGSAGQRAVINKGSQVASDVPYYFNKLRQDYLNIQEKMDEERLGSLIKESNVHLEKVKGDIETIKDNKMENDDEFEVINKELTEKERYKEELEKLIHE</sequence>
<evidence type="ECO:0000313" key="2">
    <source>
        <dbReference type="Proteomes" id="UP000789366"/>
    </source>
</evidence>
<reference evidence="1" key="1">
    <citation type="submission" date="2021-06" db="EMBL/GenBank/DDBJ databases">
        <authorList>
            <person name="Kallberg Y."/>
            <person name="Tangrot J."/>
            <person name="Rosling A."/>
        </authorList>
    </citation>
    <scope>NUCLEOTIDE SEQUENCE</scope>
    <source>
        <strain evidence="1">28 12/20/2015</strain>
    </source>
</reference>
<evidence type="ECO:0000313" key="1">
    <source>
        <dbReference type="EMBL" id="CAG8551649.1"/>
    </source>
</evidence>
<feature type="non-terminal residue" evidence="1">
    <location>
        <position position="1"/>
    </location>
</feature>
<gene>
    <name evidence="1" type="ORF">SPELUC_LOCUS5232</name>
</gene>
<dbReference type="EMBL" id="CAJVPW010005202">
    <property type="protein sequence ID" value="CAG8551649.1"/>
    <property type="molecule type" value="Genomic_DNA"/>
</dbReference>
<protein>
    <submittedName>
        <fullName evidence="1">3334_t:CDS:1</fullName>
    </submittedName>
</protein>
<organism evidence="1 2">
    <name type="scientific">Cetraspora pellucida</name>
    <dbReference type="NCBI Taxonomy" id="1433469"/>
    <lineage>
        <taxon>Eukaryota</taxon>
        <taxon>Fungi</taxon>
        <taxon>Fungi incertae sedis</taxon>
        <taxon>Mucoromycota</taxon>
        <taxon>Glomeromycotina</taxon>
        <taxon>Glomeromycetes</taxon>
        <taxon>Diversisporales</taxon>
        <taxon>Gigasporaceae</taxon>
        <taxon>Cetraspora</taxon>
    </lineage>
</organism>
<dbReference type="Proteomes" id="UP000789366">
    <property type="component" value="Unassembled WGS sequence"/>
</dbReference>
<keyword evidence="2" id="KW-1185">Reference proteome</keyword>
<accession>A0ACA9LWU6</accession>
<comment type="caution">
    <text evidence="1">The sequence shown here is derived from an EMBL/GenBank/DDBJ whole genome shotgun (WGS) entry which is preliminary data.</text>
</comment>
<name>A0ACA9LWU6_9GLOM</name>